<evidence type="ECO:0000256" key="5">
    <source>
        <dbReference type="ARBA" id="ARBA00022840"/>
    </source>
</evidence>
<keyword evidence="1" id="KW-0028">Amino-acid biosynthesis</keyword>
<keyword evidence="5" id="KW-0067">ATP-binding</keyword>
<dbReference type="PANTHER" id="PTHR21087:SF16">
    <property type="entry name" value="SHIKIMATE KINASE 1, CHLOROPLASTIC"/>
    <property type="match status" value="1"/>
</dbReference>
<keyword evidence="4" id="KW-0418">Kinase</keyword>
<evidence type="ECO:0000256" key="2">
    <source>
        <dbReference type="ARBA" id="ARBA00022679"/>
    </source>
</evidence>
<dbReference type="GO" id="GO:0009073">
    <property type="term" value="P:aromatic amino acid family biosynthetic process"/>
    <property type="evidence" value="ECO:0007669"/>
    <property type="project" value="UniProtKB-KW"/>
</dbReference>
<dbReference type="PRINTS" id="PR01100">
    <property type="entry name" value="SHIKIMTKNASE"/>
</dbReference>
<dbReference type="GO" id="GO:0005829">
    <property type="term" value="C:cytosol"/>
    <property type="evidence" value="ECO:0007669"/>
    <property type="project" value="TreeGrafter"/>
</dbReference>
<dbReference type="InterPro" id="IPR031322">
    <property type="entry name" value="Shikimate/glucono_kinase"/>
</dbReference>
<evidence type="ECO:0000256" key="6">
    <source>
        <dbReference type="ARBA" id="ARBA00023141"/>
    </source>
</evidence>
<dbReference type="PANTHER" id="PTHR21087">
    <property type="entry name" value="SHIKIMATE KINASE"/>
    <property type="match status" value="1"/>
</dbReference>
<dbReference type="Gene3D" id="3.40.50.300">
    <property type="entry name" value="P-loop containing nucleotide triphosphate hydrolases"/>
    <property type="match status" value="1"/>
</dbReference>
<dbReference type="InterPro" id="IPR027417">
    <property type="entry name" value="P-loop_NTPase"/>
</dbReference>
<name>A0A381SWN4_9ZZZZ</name>
<dbReference type="EMBL" id="UINC01003496">
    <property type="protein sequence ID" value="SVA06827.1"/>
    <property type="molecule type" value="Genomic_DNA"/>
</dbReference>
<evidence type="ECO:0000256" key="3">
    <source>
        <dbReference type="ARBA" id="ARBA00022741"/>
    </source>
</evidence>
<evidence type="ECO:0000256" key="1">
    <source>
        <dbReference type="ARBA" id="ARBA00022605"/>
    </source>
</evidence>
<accession>A0A381SWN4</accession>
<dbReference type="GO" id="GO:0005524">
    <property type="term" value="F:ATP binding"/>
    <property type="evidence" value="ECO:0007669"/>
    <property type="project" value="UniProtKB-KW"/>
</dbReference>
<evidence type="ECO:0000313" key="7">
    <source>
        <dbReference type="EMBL" id="SVA06827.1"/>
    </source>
</evidence>
<sequence length="156" mass="17717">MMGTGKSTIGELLTKKLDYSFVDLDEKIEKCAGKSITEIFENDGEANFRNLESEQLRFYSNSVIACGGGIIIREENRTFMKENGKAVLLTASIPELSKRLIESDSRPLLAGENKEELLKNIWLERRLHYLNTADYTIETGHKTHEEIAGEILRHLN</sequence>
<gene>
    <name evidence="7" type="ORF">METZ01_LOCUS59681</name>
</gene>
<dbReference type="Pfam" id="PF01202">
    <property type="entry name" value="SKI"/>
    <property type="match status" value="1"/>
</dbReference>
<keyword evidence="2" id="KW-0808">Transferase</keyword>
<dbReference type="HAMAP" id="MF_00109">
    <property type="entry name" value="Shikimate_kinase"/>
    <property type="match status" value="1"/>
</dbReference>
<protein>
    <recommendedName>
        <fullName evidence="8">Shikimate kinase</fullName>
    </recommendedName>
</protein>
<keyword evidence="3" id="KW-0547">Nucleotide-binding</keyword>
<dbReference type="SUPFAM" id="SSF52540">
    <property type="entry name" value="P-loop containing nucleoside triphosphate hydrolases"/>
    <property type="match status" value="1"/>
</dbReference>
<dbReference type="GO" id="GO:0008652">
    <property type="term" value="P:amino acid biosynthetic process"/>
    <property type="evidence" value="ECO:0007669"/>
    <property type="project" value="UniProtKB-KW"/>
</dbReference>
<dbReference type="AlphaFoldDB" id="A0A381SWN4"/>
<dbReference type="InterPro" id="IPR000623">
    <property type="entry name" value="Shikimate_kinase/TSH1"/>
</dbReference>
<evidence type="ECO:0008006" key="8">
    <source>
        <dbReference type="Google" id="ProtNLM"/>
    </source>
</evidence>
<dbReference type="GO" id="GO:0004765">
    <property type="term" value="F:shikimate kinase activity"/>
    <property type="evidence" value="ECO:0007669"/>
    <property type="project" value="TreeGrafter"/>
</dbReference>
<proteinExistence type="inferred from homology"/>
<evidence type="ECO:0000256" key="4">
    <source>
        <dbReference type="ARBA" id="ARBA00022777"/>
    </source>
</evidence>
<organism evidence="7">
    <name type="scientific">marine metagenome</name>
    <dbReference type="NCBI Taxonomy" id="408172"/>
    <lineage>
        <taxon>unclassified sequences</taxon>
        <taxon>metagenomes</taxon>
        <taxon>ecological metagenomes</taxon>
    </lineage>
</organism>
<keyword evidence="6" id="KW-0057">Aromatic amino acid biosynthesis</keyword>
<reference evidence="7" key="1">
    <citation type="submission" date="2018-05" db="EMBL/GenBank/DDBJ databases">
        <authorList>
            <person name="Lanie J.A."/>
            <person name="Ng W.-L."/>
            <person name="Kazmierczak K.M."/>
            <person name="Andrzejewski T.M."/>
            <person name="Davidsen T.M."/>
            <person name="Wayne K.J."/>
            <person name="Tettelin H."/>
            <person name="Glass J.I."/>
            <person name="Rusch D."/>
            <person name="Podicherti R."/>
            <person name="Tsui H.-C.T."/>
            <person name="Winkler M.E."/>
        </authorList>
    </citation>
    <scope>NUCLEOTIDE SEQUENCE</scope>
</reference>
<dbReference type="CDD" id="cd00464">
    <property type="entry name" value="SK"/>
    <property type="match status" value="1"/>
</dbReference>